<dbReference type="EMBL" id="OU895877">
    <property type="protein sequence ID" value="CAG9801252.1"/>
    <property type="molecule type" value="Genomic_DNA"/>
</dbReference>
<keyword evidence="7" id="KW-1133">Transmembrane helix</keyword>
<dbReference type="Proteomes" id="UP001153620">
    <property type="component" value="Chromosome 1"/>
</dbReference>
<accession>A0A9N9RRS8</accession>
<name>A0A9N9RRS8_9DIPT</name>
<evidence type="ECO:0000256" key="3">
    <source>
        <dbReference type="ARBA" id="ARBA00023043"/>
    </source>
</evidence>
<evidence type="ECO:0000256" key="1">
    <source>
        <dbReference type="ARBA" id="ARBA00022448"/>
    </source>
</evidence>
<proteinExistence type="predicted"/>
<keyword evidence="9" id="KW-1185">Reference proteome</keyword>
<dbReference type="InterPro" id="IPR052076">
    <property type="entry name" value="TRP_cation_channel"/>
</dbReference>
<evidence type="ECO:0000256" key="5">
    <source>
        <dbReference type="ARBA" id="ARBA00023180"/>
    </source>
</evidence>
<keyword evidence="6" id="KW-0407">Ion channel</keyword>
<evidence type="ECO:0000256" key="7">
    <source>
        <dbReference type="SAM" id="Phobius"/>
    </source>
</evidence>
<keyword evidence="3" id="KW-0040">ANK repeat</keyword>
<dbReference type="OrthoDB" id="7799462at2759"/>
<keyword evidence="1" id="KW-0813">Transport</keyword>
<evidence type="ECO:0008006" key="10">
    <source>
        <dbReference type="Google" id="ProtNLM"/>
    </source>
</evidence>
<evidence type="ECO:0000256" key="4">
    <source>
        <dbReference type="ARBA" id="ARBA00023065"/>
    </source>
</evidence>
<feature type="transmembrane region" description="Helical" evidence="7">
    <location>
        <begin position="1005"/>
        <end position="1031"/>
    </location>
</feature>
<feature type="transmembrane region" description="Helical" evidence="7">
    <location>
        <begin position="940"/>
        <end position="960"/>
    </location>
</feature>
<dbReference type="GO" id="GO:0022857">
    <property type="term" value="F:transmembrane transporter activity"/>
    <property type="evidence" value="ECO:0007669"/>
    <property type="project" value="TreeGrafter"/>
</dbReference>
<evidence type="ECO:0000313" key="9">
    <source>
        <dbReference type="Proteomes" id="UP001153620"/>
    </source>
</evidence>
<keyword evidence="2" id="KW-0677">Repeat</keyword>
<keyword evidence="5" id="KW-0325">Glycoprotein</keyword>
<evidence type="ECO:0000256" key="6">
    <source>
        <dbReference type="ARBA" id="ARBA00023303"/>
    </source>
</evidence>
<feature type="transmembrane region" description="Helical" evidence="7">
    <location>
        <begin position="1043"/>
        <end position="1069"/>
    </location>
</feature>
<keyword evidence="7" id="KW-0472">Membrane</keyword>
<keyword evidence="4" id="KW-0406">Ion transport</keyword>
<organism evidence="8 9">
    <name type="scientific">Chironomus riparius</name>
    <dbReference type="NCBI Taxonomy" id="315576"/>
    <lineage>
        <taxon>Eukaryota</taxon>
        <taxon>Metazoa</taxon>
        <taxon>Ecdysozoa</taxon>
        <taxon>Arthropoda</taxon>
        <taxon>Hexapoda</taxon>
        <taxon>Insecta</taxon>
        <taxon>Pterygota</taxon>
        <taxon>Neoptera</taxon>
        <taxon>Endopterygota</taxon>
        <taxon>Diptera</taxon>
        <taxon>Nematocera</taxon>
        <taxon>Chironomoidea</taxon>
        <taxon>Chironomidae</taxon>
        <taxon>Chironominae</taxon>
        <taxon>Chironomus</taxon>
    </lineage>
</organism>
<keyword evidence="7" id="KW-0812">Transmembrane</keyword>
<evidence type="ECO:0000256" key="2">
    <source>
        <dbReference type="ARBA" id="ARBA00022737"/>
    </source>
</evidence>
<dbReference type="PANTHER" id="PTHR47143:SF1">
    <property type="entry name" value="ION_TRANS DOMAIN-CONTAINING PROTEIN"/>
    <property type="match status" value="1"/>
</dbReference>
<evidence type="ECO:0000313" key="8">
    <source>
        <dbReference type="EMBL" id="CAG9801252.1"/>
    </source>
</evidence>
<protein>
    <recommendedName>
        <fullName evidence="10">Ion transport domain-containing protein</fullName>
    </recommendedName>
</protein>
<dbReference type="GO" id="GO:1902495">
    <property type="term" value="C:transmembrane transporter complex"/>
    <property type="evidence" value="ECO:0007669"/>
    <property type="project" value="TreeGrafter"/>
</dbReference>
<feature type="transmembrane region" description="Helical" evidence="7">
    <location>
        <begin position="981"/>
        <end position="999"/>
    </location>
</feature>
<gene>
    <name evidence="8" type="ORF">CHIRRI_LOCUS4182</name>
</gene>
<feature type="transmembrane region" description="Helical" evidence="7">
    <location>
        <begin position="872"/>
        <end position="893"/>
    </location>
</feature>
<reference evidence="8" key="1">
    <citation type="submission" date="2022-01" db="EMBL/GenBank/DDBJ databases">
        <authorList>
            <person name="King R."/>
        </authorList>
    </citation>
    <scope>NUCLEOTIDE SEQUENCE</scope>
</reference>
<feature type="transmembrane region" description="Helical" evidence="7">
    <location>
        <begin position="613"/>
        <end position="629"/>
    </location>
</feature>
<sequence length="1281" mass="152628">MNQLRNCFAKSQKGDIELGDIRSQNNNQMISASESTNLIQNSRDEYFRCRKILERFFITKKLSSFCSCVDQLNLKEIFVTSVDTSACISLILRHMENKDFWKIKEHEIFLTKFVESTDFKVENLFSILMYDWHEPDKKPHQSYYLVKKLEELTNGNLFKKLWEIMNNQEQKKYHQVCLKILYFYIEEKKVFFESLNDQETKSEINEEEKFSDFLKQRLNEVLSLIPNNEEYKIQVLKILIPFLSYSEFTDDIKLKILQIFGNNTLNDTINEVDKTTCKMSYTVMTKNCDEVFFKLAFIMKKNFTMNFKIGYKKFIEIYKNYFGEYWNYEIVQNAKLLLLMADIQNLTDTREFILITTEKSRLRSDLLQRFKNVAEFQAVFNEPLDDAVQVKMVELKEFVLNFENISENKRNNFKKLFKNTPEIRRLLFGRATLEGSSLFEIILSNNLFCDIIEYIWNEFGLWEKPEILSLKNYNQKFLMDYVLEAKHDMHFIRFLMVPVSKEYEKIQRPIHYMMLKNSLFYDTSNIINSENSANQTNVPIKCIFEYEMSLIDQNETKDYENLQNFLYLLEEIYQYCPDKNGKNKFFVDFLKQIISEKKETFNKEHELKMPRKHFYIGLMMIYWGYYIKFRKIGREFSIELHGPSEEDVVTLNESIETIPFFEILSLIIQKKEDEVIKGLTYFYENMEKLYLSTYNIESNYSMDGDPDEIFHFYEKYSTNFSFIFVYAAIKTNQKNIMNAIFEYNHFLISCPSFPQNMKADDIHCDTVAKFIENRYELGRGDLPKHWISQKMLKNFLDSRITCEDNFYKVDCRFMLPYYNYDKVDEKAGDDMILNEDYDTMKYILNDYNLKSLVSHPVMEMIIRAKISKYYRLFFWNLVLFLTFYVFPTILLVVQLHSTQIKNSTVTMEDIVDLSFEEDNSTRIVDDPSELPDMALVEFDYGWIILLTLIRVPILLLREIFQMLFREKIKEYFNKKSNWIEISLIILPIIQTVPIFINWSNPSTEAFIAIAIIEVINIILMITATVSLYPILKFSIYMKCFFKVFLTYLRVFGLLLPLFLACVAIVFIVFDKKIGGGIVDFYSFANTCVKYIIMYSGELSIDADQINGILQVTAMLVIIFLIINKGNLILSIVIDDVQKIMRQAKEISLRLYAAKYVEFAEGIRTFYANYFHYKDENQQKCCTKLKNQSLFWLVKFFTKKYSQLHRINFLYVEKKSGKVFIIKRRPLFESWNFITRTLNKLLVFRFVLSYWNKFFSHLDLDADTMKKIAKIMSTDGDADDED</sequence>
<dbReference type="PANTHER" id="PTHR47143">
    <property type="entry name" value="TRANSIENT RECEPTOR POTENTIAL CATION CHANNEL PROTEIN PAINLESS"/>
    <property type="match status" value="1"/>
</dbReference>
<feature type="transmembrane region" description="Helical" evidence="7">
    <location>
        <begin position="1108"/>
        <end position="1133"/>
    </location>
</feature>
<reference evidence="8" key="2">
    <citation type="submission" date="2022-10" db="EMBL/GenBank/DDBJ databases">
        <authorList>
            <consortium name="ENA_rothamsted_submissions"/>
            <consortium name="culmorum"/>
            <person name="King R."/>
        </authorList>
    </citation>
    <scope>NUCLEOTIDE SEQUENCE</scope>
</reference>
<dbReference type="GO" id="GO:0034220">
    <property type="term" value="P:monoatomic ion transmembrane transport"/>
    <property type="evidence" value="ECO:0007669"/>
    <property type="project" value="UniProtKB-KW"/>
</dbReference>